<dbReference type="GO" id="GO:0003677">
    <property type="term" value="F:DNA binding"/>
    <property type="evidence" value="ECO:0007669"/>
    <property type="project" value="UniProtKB-KW"/>
</dbReference>
<evidence type="ECO:0000256" key="4">
    <source>
        <dbReference type="ARBA" id="ARBA00022737"/>
    </source>
</evidence>
<dbReference type="SMART" id="SM00355">
    <property type="entry name" value="ZnF_C2H2"/>
    <property type="match status" value="7"/>
</dbReference>
<organism evidence="13 14">
    <name type="scientific">Gambusia affinis</name>
    <name type="common">Western mosquitofish</name>
    <name type="synonym">Heterandria affinis</name>
    <dbReference type="NCBI Taxonomy" id="33528"/>
    <lineage>
        <taxon>Eukaryota</taxon>
        <taxon>Metazoa</taxon>
        <taxon>Chordata</taxon>
        <taxon>Craniata</taxon>
        <taxon>Vertebrata</taxon>
        <taxon>Euteleostomi</taxon>
        <taxon>Actinopterygii</taxon>
        <taxon>Neopterygii</taxon>
        <taxon>Teleostei</taxon>
        <taxon>Neoteleostei</taxon>
        <taxon>Acanthomorphata</taxon>
        <taxon>Ovalentaria</taxon>
        <taxon>Atherinomorphae</taxon>
        <taxon>Cyprinodontiformes</taxon>
        <taxon>Poeciliidae</taxon>
        <taxon>Poeciliinae</taxon>
        <taxon>Gambusia</taxon>
    </lineage>
</organism>
<dbReference type="GO" id="GO:0008270">
    <property type="term" value="F:zinc ion binding"/>
    <property type="evidence" value="ECO:0007669"/>
    <property type="project" value="UniProtKB-KW"/>
</dbReference>
<keyword evidence="4" id="KW-0677">Repeat</keyword>
<gene>
    <name evidence="13" type="ORF">CCH79_00008143</name>
</gene>
<dbReference type="FunFam" id="3.30.160.60:FF:000290">
    <property type="entry name" value="Zinc finger protein 697 isoform X1"/>
    <property type="match status" value="1"/>
</dbReference>
<keyword evidence="7" id="KW-0805">Transcription regulation</keyword>
<keyword evidence="3" id="KW-0479">Metal-binding</keyword>
<comment type="similarity">
    <text evidence="2">Belongs to the krueppel C2H2-type zinc-finger protein family.</text>
</comment>
<dbReference type="EMBL" id="NHOQ01002357">
    <property type="protein sequence ID" value="PWA17770.1"/>
    <property type="molecule type" value="Genomic_DNA"/>
</dbReference>
<proteinExistence type="inferred from homology"/>
<protein>
    <recommendedName>
        <fullName evidence="12">C2H2-type domain-containing protein</fullName>
    </recommendedName>
</protein>
<keyword evidence="5 11" id="KW-0863">Zinc-finger</keyword>
<feature type="domain" description="C2H2-type" evidence="12">
    <location>
        <begin position="468"/>
        <end position="495"/>
    </location>
</feature>
<evidence type="ECO:0000313" key="14">
    <source>
        <dbReference type="Proteomes" id="UP000250572"/>
    </source>
</evidence>
<name>A0A315V556_GAMAF</name>
<evidence type="ECO:0000256" key="11">
    <source>
        <dbReference type="PROSITE-ProRule" id="PRU00042"/>
    </source>
</evidence>
<dbReference type="GO" id="GO:0005634">
    <property type="term" value="C:nucleus"/>
    <property type="evidence" value="ECO:0007669"/>
    <property type="project" value="UniProtKB-SubCell"/>
</dbReference>
<dbReference type="PANTHER" id="PTHR16515:SF49">
    <property type="entry name" value="GASTRULA ZINC FINGER PROTEIN XLCGF49.1-LIKE-RELATED"/>
    <property type="match status" value="1"/>
</dbReference>
<feature type="domain" description="C2H2-type" evidence="12">
    <location>
        <begin position="120"/>
        <end position="147"/>
    </location>
</feature>
<comment type="caution">
    <text evidence="13">The sequence shown here is derived from an EMBL/GenBank/DDBJ whole genome shotgun (WGS) entry which is preliminary data.</text>
</comment>
<dbReference type="FunFam" id="3.30.160.60:FF:001480">
    <property type="entry name" value="Si:cabz01071911.3"/>
    <property type="match status" value="1"/>
</dbReference>
<feature type="domain" description="C2H2-type" evidence="12">
    <location>
        <begin position="148"/>
        <end position="175"/>
    </location>
</feature>
<evidence type="ECO:0000256" key="3">
    <source>
        <dbReference type="ARBA" id="ARBA00022723"/>
    </source>
</evidence>
<sequence>MDTQKAPNVMQHPKPSAGHQQPLFINSFMSSSSQQPCADSKRQEMQWNPQLTPAHTTLQEGKQVVQNVASQNICASRNVKLHSFRNSTAKRFGCMQCGKGFRCFSQLEIHQRSHTGEKPFRCTLCGKRYAQKGHLYTHQRTHTGEKPYRCTVCGKGFIQKCTLDMHQRTHTGEKPFVCVSCGKGFTKKCNLKKHLTLHLDPGLNVYGGDANRSFRTQLAVILDRLTKAALAEISSLADECSSVLHTEISLHKTENEALKKRCYSLEVQLRAAREGQTYPAHVNTSVRQLSDQHQSSPAIEGVFGKDWCMDLWREEKLHPQRRLPMEAAMTNIGAEAADMMGREPDLIFVKEETYDDHPIGQQMSRADNRKLVGMFEDDSMLHRSVDELQLHSGELNNFPMMSDGQMLQRAQPTIADRLIEDATMGSLVENTNPPPASVAPSDYTNCLQANTTKELPFQPKLVKTPKRFDCLFCGKIFNYLSSLKVHIRRHSGEKPFSCSVCGKRFAQKTYLKLHQRVHSGEKPYSCPDCGKSFSQKSSLNIHLRTHTGEKPYSCVGCGKCYAYKYGLNHHQCFNWMVKPEVFDTGPLSNAQSDSTCGTRVGRLTAELANRSRDSSDRSSAESWSTSLQTWLNADFAIVSMMEESCE</sequence>
<evidence type="ECO:0000256" key="6">
    <source>
        <dbReference type="ARBA" id="ARBA00022833"/>
    </source>
</evidence>
<dbReference type="PANTHER" id="PTHR16515">
    <property type="entry name" value="PR DOMAIN ZINC FINGER PROTEIN"/>
    <property type="match status" value="1"/>
</dbReference>
<feature type="domain" description="C2H2-type" evidence="12">
    <location>
        <begin position="92"/>
        <end position="119"/>
    </location>
</feature>
<dbReference type="FunFam" id="3.30.160.60:FF:000100">
    <property type="entry name" value="Zinc finger 45-like"/>
    <property type="match status" value="1"/>
</dbReference>
<dbReference type="PROSITE" id="PS50157">
    <property type="entry name" value="ZINC_FINGER_C2H2_2"/>
    <property type="match status" value="8"/>
</dbReference>
<evidence type="ECO:0000313" key="13">
    <source>
        <dbReference type="EMBL" id="PWA17770.1"/>
    </source>
</evidence>
<dbReference type="InterPro" id="IPR013087">
    <property type="entry name" value="Znf_C2H2_type"/>
</dbReference>
<evidence type="ECO:0000256" key="7">
    <source>
        <dbReference type="ARBA" id="ARBA00023015"/>
    </source>
</evidence>
<keyword evidence="8" id="KW-0238">DNA-binding</keyword>
<feature type="domain" description="C2H2-type" evidence="12">
    <location>
        <begin position="496"/>
        <end position="523"/>
    </location>
</feature>
<feature type="domain" description="C2H2-type" evidence="12">
    <location>
        <begin position="176"/>
        <end position="198"/>
    </location>
</feature>
<dbReference type="Proteomes" id="UP000250572">
    <property type="component" value="Unassembled WGS sequence"/>
</dbReference>
<evidence type="ECO:0000256" key="1">
    <source>
        <dbReference type="ARBA" id="ARBA00004123"/>
    </source>
</evidence>
<dbReference type="Gene3D" id="3.30.160.60">
    <property type="entry name" value="Classic Zinc Finger"/>
    <property type="match status" value="8"/>
</dbReference>
<dbReference type="InterPro" id="IPR050331">
    <property type="entry name" value="Zinc_finger"/>
</dbReference>
<evidence type="ECO:0000256" key="8">
    <source>
        <dbReference type="ARBA" id="ARBA00023125"/>
    </source>
</evidence>
<dbReference type="FunFam" id="3.30.160.60:FF:002343">
    <property type="entry name" value="Zinc finger protein 33A"/>
    <property type="match status" value="2"/>
</dbReference>
<comment type="subcellular location">
    <subcellularLocation>
        <location evidence="1">Nucleus</location>
    </subcellularLocation>
</comment>
<evidence type="ECO:0000256" key="5">
    <source>
        <dbReference type="ARBA" id="ARBA00022771"/>
    </source>
</evidence>
<dbReference type="InterPro" id="IPR036236">
    <property type="entry name" value="Znf_C2H2_sf"/>
</dbReference>
<keyword evidence="14" id="KW-1185">Reference proteome</keyword>
<accession>A0A315V556</accession>
<dbReference type="FunFam" id="3.30.160.60:FF:000022">
    <property type="entry name" value="zinc finger protein 383 isoform X1"/>
    <property type="match status" value="1"/>
</dbReference>
<dbReference type="GO" id="GO:0010468">
    <property type="term" value="P:regulation of gene expression"/>
    <property type="evidence" value="ECO:0007669"/>
    <property type="project" value="TreeGrafter"/>
</dbReference>
<keyword evidence="10" id="KW-0539">Nucleus</keyword>
<dbReference type="AlphaFoldDB" id="A0A315V556"/>
<dbReference type="FunFam" id="3.30.160.60:FF:000912">
    <property type="entry name" value="Zinc finger protein 660"/>
    <property type="match status" value="1"/>
</dbReference>
<feature type="domain" description="C2H2-type" evidence="12">
    <location>
        <begin position="524"/>
        <end position="551"/>
    </location>
</feature>
<evidence type="ECO:0000256" key="2">
    <source>
        <dbReference type="ARBA" id="ARBA00006991"/>
    </source>
</evidence>
<dbReference type="STRING" id="33528.ENSGAFP00000020504"/>
<dbReference type="Pfam" id="PF00096">
    <property type="entry name" value="zf-C2H2"/>
    <property type="match status" value="6"/>
</dbReference>
<evidence type="ECO:0000256" key="9">
    <source>
        <dbReference type="ARBA" id="ARBA00023163"/>
    </source>
</evidence>
<keyword evidence="6" id="KW-0862">Zinc</keyword>
<dbReference type="PROSITE" id="PS00028">
    <property type="entry name" value="ZINC_FINGER_C2H2_1"/>
    <property type="match status" value="7"/>
</dbReference>
<reference evidence="13 14" key="1">
    <citation type="journal article" date="2018" name="G3 (Bethesda)">
        <title>A High-Quality Reference Genome for the Invasive Mosquitofish Gambusia affinis Using a Chicago Library.</title>
        <authorList>
            <person name="Hoffberg S.L."/>
            <person name="Troendle N.J."/>
            <person name="Glenn T.C."/>
            <person name="Mahmud O."/>
            <person name="Louha S."/>
            <person name="Chalopin D."/>
            <person name="Bennetzen J.L."/>
            <person name="Mauricio R."/>
        </authorList>
    </citation>
    <scope>NUCLEOTIDE SEQUENCE [LARGE SCALE GENOMIC DNA]</scope>
    <source>
        <strain evidence="13">NE01/NJP1002.9</strain>
        <tissue evidence="13">Muscle</tissue>
    </source>
</reference>
<dbReference type="SUPFAM" id="SSF57667">
    <property type="entry name" value="beta-beta-alpha zinc fingers"/>
    <property type="match status" value="4"/>
</dbReference>
<evidence type="ECO:0000259" key="12">
    <source>
        <dbReference type="PROSITE" id="PS50157"/>
    </source>
</evidence>
<keyword evidence="9" id="KW-0804">Transcription</keyword>
<evidence type="ECO:0000256" key="10">
    <source>
        <dbReference type="ARBA" id="ARBA00023242"/>
    </source>
</evidence>
<feature type="domain" description="C2H2-type" evidence="12">
    <location>
        <begin position="552"/>
        <end position="579"/>
    </location>
</feature>